<feature type="compositionally biased region" description="Polar residues" evidence="13">
    <location>
        <begin position="724"/>
        <end position="735"/>
    </location>
</feature>
<dbReference type="InParanoid" id="A0A409XLU5"/>
<keyword evidence="7" id="KW-0269">Exonuclease</keyword>
<keyword evidence="10" id="KW-0539">Nucleus</keyword>
<evidence type="ECO:0000256" key="10">
    <source>
        <dbReference type="ARBA" id="ARBA00023242"/>
    </source>
</evidence>
<reference evidence="15 16" key="1">
    <citation type="journal article" date="2018" name="Evol. Lett.">
        <title>Horizontal gene cluster transfer increased hallucinogenic mushroom diversity.</title>
        <authorList>
            <person name="Reynolds H.T."/>
            <person name="Vijayakumar V."/>
            <person name="Gluck-Thaler E."/>
            <person name="Korotkin H.B."/>
            <person name="Matheny P.B."/>
            <person name="Slot J.C."/>
        </authorList>
    </citation>
    <scope>NUCLEOTIDE SEQUENCE [LARGE SCALE GENOMIC DNA]</scope>
    <source>
        <strain evidence="15 16">2631</strain>
    </source>
</reference>
<dbReference type="SUPFAM" id="SSF56281">
    <property type="entry name" value="Metallo-hydrolase/oxidoreductase"/>
    <property type="match status" value="1"/>
</dbReference>
<evidence type="ECO:0000313" key="15">
    <source>
        <dbReference type="EMBL" id="PPQ91676.1"/>
    </source>
</evidence>
<protein>
    <recommendedName>
        <fullName evidence="11">Protein artemis</fullName>
    </recommendedName>
    <alternativeName>
        <fullName evidence="12">DNA cross-link repair 1C protein</fullName>
    </alternativeName>
</protein>
<feature type="domain" description="DNA repair metallo-beta-lactamase" evidence="14">
    <location>
        <begin position="293"/>
        <end position="395"/>
    </location>
</feature>
<evidence type="ECO:0000256" key="1">
    <source>
        <dbReference type="ARBA" id="ARBA00004123"/>
    </source>
</evidence>
<sequence length="930" mass="104009">MPTGTPYNSFIPPYKIRVDDFGSVSNAEETPLLHLLTHTHSDHINGLSAKSFGFNVVCSYDAKEMLLKHEVYAERELQTLELRAEKKRTYSHLKIDPMVHPDGQYYNGSRDLLRPLPLNTPTQFELDANESVTITLLDANHCPGAVMFLVEGERGAVLHTGDFRAEPWFLESITRNPILQPYLSPTLSSLEGHGGNNAAPSVLSRILEVIYLDTASVMSILNVPTKACATAGLIDLMKLVPSSTYFFINSWTWGYEDVLKAIAREFQTKIHVDRYKHNIYQHISDSFLRLLTTLDEASTRFHACERFHRCRFVEADDDDAFHRKTISKEGKHVVYINPVNMDAEKWAAYCKKTKDLLLSGGKVNNLLVPLSRHSPLPELQAFVKLFRPKKVVPNTLDPRLLNLDWACIDSMFSSCVHPSAQKEVADACSFSERLSISPKDRLTAHVQKDGDVALKNLVGDSAHKIAEHWADKANILNKLSVVRSFVGDEENAMIDKLLGITKPRAQHQFGAPSDPPQNQYADKGKGRQMTLSRYHDGDSEDNSDNSSDERGRTADFLFGGQAGINIYDKENSWLSSEASQEGSEFHDNADGLNEVVPAKWRPEPVRDGAWRVNRMTPESSPIHRHKNALNSPPSTSASLHRNLPQKPVGVPSTSRHARTPKAARSEPNLANAKSGRSLASPICLVSSSPDTPSNLKSRINLLPHPSSNRIHQAAGEDIPRSRAETSAQASSSKPSTLKRKATISFEAFLNPDWRPVPEASFSYSSPWTKRTKLEMGLSTTDLYSEQEVIKDLVTTSPKRQFGLRQSHSTIPYIPSEREQLQRERIQTSDDLAMLYPDRVQPSYLVRRSRQLARLDRKQQVLEGDMAARLNPSPSTPSRRPLVSAATVPAFDLVKVDGVRIGRQLAEKIRDDRANERRVKIPALQCTGSQL</sequence>
<evidence type="ECO:0000256" key="2">
    <source>
        <dbReference type="ARBA" id="ARBA00010304"/>
    </source>
</evidence>
<evidence type="ECO:0000259" key="14">
    <source>
        <dbReference type="Pfam" id="PF07522"/>
    </source>
</evidence>
<evidence type="ECO:0000256" key="7">
    <source>
        <dbReference type="ARBA" id="ARBA00022839"/>
    </source>
</evidence>
<evidence type="ECO:0000256" key="6">
    <source>
        <dbReference type="ARBA" id="ARBA00022801"/>
    </source>
</evidence>
<name>A0A409XLU5_PSICY</name>
<evidence type="ECO:0000256" key="13">
    <source>
        <dbReference type="SAM" id="MobiDB-lite"/>
    </source>
</evidence>
<dbReference type="GO" id="GO:0000723">
    <property type="term" value="P:telomere maintenance"/>
    <property type="evidence" value="ECO:0007669"/>
    <property type="project" value="TreeGrafter"/>
</dbReference>
<keyword evidence="8" id="KW-0233">DNA recombination</keyword>
<keyword evidence="6" id="KW-0378">Hydrolase</keyword>
<keyword evidence="16" id="KW-1185">Reference proteome</keyword>
<dbReference type="Gene3D" id="3.40.50.12650">
    <property type="match status" value="1"/>
</dbReference>
<keyword evidence="9" id="KW-0234">DNA repair</keyword>
<keyword evidence="5" id="KW-0227">DNA damage</keyword>
<evidence type="ECO:0000256" key="12">
    <source>
        <dbReference type="ARBA" id="ARBA00042677"/>
    </source>
</evidence>
<dbReference type="GO" id="GO:0003684">
    <property type="term" value="F:damaged DNA binding"/>
    <property type="evidence" value="ECO:0007669"/>
    <property type="project" value="TreeGrafter"/>
</dbReference>
<evidence type="ECO:0000256" key="5">
    <source>
        <dbReference type="ARBA" id="ARBA00022763"/>
    </source>
</evidence>
<dbReference type="PANTHER" id="PTHR23240:SF8">
    <property type="entry name" value="PROTEIN ARTEMIS"/>
    <property type="match status" value="1"/>
</dbReference>
<comment type="subcellular location">
    <subcellularLocation>
        <location evidence="1">Nucleus</location>
    </subcellularLocation>
</comment>
<dbReference type="GO" id="GO:0006303">
    <property type="term" value="P:double-strand break repair via nonhomologous end joining"/>
    <property type="evidence" value="ECO:0007669"/>
    <property type="project" value="TreeGrafter"/>
</dbReference>
<evidence type="ECO:0000256" key="3">
    <source>
        <dbReference type="ARBA" id="ARBA00022722"/>
    </source>
</evidence>
<dbReference type="AlphaFoldDB" id="A0A409XLU5"/>
<gene>
    <name evidence="15" type="ORF">CVT25_012889</name>
</gene>
<dbReference type="GO" id="GO:0004519">
    <property type="term" value="F:endonuclease activity"/>
    <property type="evidence" value="ECO:0007669"/>
    <property type="project" value="UniProtKB-KW"/>
</dbReference>
<accession>A0A409XLU5</accession>
<dbReference type="PANTHER" id="PTHR23240">
    <property type="entry name" value="DNA CROSS-LINK REPAIR PROTEIN PSO2/SNM1-RELATED"/>
    <property type="match status" value="1"/>
</dbReference>
<evidence type="ECO:0000256" key="11">
    <source>
        <dbReference type="ARBA" id="ARBA00039759"/>
    </source>
</evidence>
<dbReference type="GO" id="GO:0035312">
    <property type="term" value="F:5'-3' DNA exonuclease activity"/>
    <property type="evidence" value="ECO:0007669"/>
    <property type="project" value="TreeGrafter"/>
</dbReference>
<evidence type="ECO:0000256" key="4">
    <source>
        <dbReference type="ARBA" id="ARBA00022759"/>
    </source>
</evidence>
<dbReference type="OrthoDB" id="5561659at2759"/>
<proteinExistence type="inferred from homology"/>
<dbReference type="EMBL" id="NHYD01001265">
    <property type="protein sequence ID" value="PPQ91676.1"/>
    <property type="molecule type" value="Genomic_DNA"/>
</dbReference>
<keyword evidence="3" id="KW-0540">Nuclease</keyword>
<organism evidence="15 16">
    <name type="scientific">Psilocybe cyanescens</name>
    <dbReference type="NCBI Taxonomy" id="93625"/>
    <lineage>
        <taxon>Eukaryota</taxon>
        <taxon>Fungi</taxon>
        <taxon>Dikarya</taxon>
        <taxon>Basidiomycota</taxon>
        <taxon>Agaricomycotina</taxon>
        <taxon>Agaricomycetes</taxon>
        <taxon>Agaricomycetidae</taxon>
        <taxon>Agaricales</taxon>
        <taxon>Agaricineae</taxon>
        <taxon>Strophariaceae</taxon>
        <taxon>Psilocybe</taxon>
    </lineage>
</organism>
<dbReference type="InterPro" id="IPR011084">
    <property type="entry name" value="DRMBL"/>
</dbReference>
<feature type="region of interest" description="Disordered" evidence="13">
    <location>
        <begin position="506"/>
        <end position="553"/>
    </location>
</feature>
<dbReference type="InterPro" id="IPR036866">
    <property type="entry name" value="RibonucZ/Hydroxyglut_hydro"/>
</dbReference>
<dbReference type="GO" id="GO:0006310">
    <property type="term" value="P:DNA recombination"/>
    <property type="evidence" value="ECO:0007669"/>
    <property type="project" value="UniProtKB-KW"/>
</dbReference>
<feature type="region of interest" description="Disordered" evidence="13">
    <location>
        <begin position="616"/>
        <end position="738"/>
    </location>
</feature>
<dbReference type="STRING" id="93625.A0A409XLU5"/>
<keyword evidence="4" id="KW-0255">Endonuclease</keyword>
<evidence type="ECO:0000256" key="9">
    <source>
        <dbReference type="ARBA" id="ARBA00023204"/>
    </source>
</evidence>
<comment type="caution">
    <text evidence="15">The sequence shown here is derived from an EMBL/GenBank/DDBJ whole genome shotgun (WGS) entry which is preliminary data.</text>
</comment>
<evidence type="ECO:0000313" key="16">
    <source>
        <dbReference type="Proteomes" id="UP000283269"/>
    </source>
</evidence>
<evidence type="ECO:0000256" key="8">
    <source>
        <dbReference type="ARBA" id="ARBA00023172"/>
    </source>
</evidence>
<dbReference type="Proteomes" id="UP000283269">
    <property type="component" value="Unassembled WGS sequence"/>
</dbReference>
<feature type="compositionally biased region" description="Polar residues" evidence="13">
    <location>
        <begin position="628"/>
        <end position="639"/>
    </location>
</feature>
<dbReference type="Gene3D" id="3.60.15.10">
    <property type="entry name" value="Ribonuclease Z/Hydroxyacylglutathione hydrolase-like"/>
    <property type="match status" value="1"/>
</dbReference>
<dbReference type="GO" id="GO:0005634">
    <property type="term" value="C:nucleus"/>
    <property type="evidence" value="ECO:0007669"/>
    <property type="project" value="UniProtKB-SubCell"/>
</dbReference>
<dbReference type="Pfam" id="PF07522">
    <property type="entry name" value="DRMBL"/>
    <property type="match status" value="1"/>
</dbReference>
<feature type="compositionally biased region" description="Polar residues" evidence="13">
    <location>
        <begin position="685"/>
        <end position="697"/>
    </location>
</feature>
<comment type="similarity">
    <text evidence="2">Belongs to the DNA repair metallo-beta-lactamase (DRMBL) family.</text>
</comment>
<dbReference type="GO" id="GO:0036297">
    <property type="term" value="P:interstrand cross-link repair"/>
    <property type="evidence" value="ECO:0007669"/>
    <property type="project" value="TreeGrafter"/>
</dbReference>